<dbReference type="InterPro" id="IPR001611">
    <property type="entry name" value="Leu-rich_rpt"/>
</dbReference>
<evidence type="ECO:0000256" key="2">
    <source>
        <dbReference type="ARBA" id="ARBA00022737"/>
    </source>
</evidence>
<dbReference type="GO" id="GO:0007165">
    <property type="term" value="P:signal transduction"/>
    <property type="evidence" value="ECO:0007669"/>
    <property type="project" value="InterPro"/>
</dbReference>
<dbReference type="EMBL" id="CAADRP010001630">
    <property type="protein sequence ID" value="VFU45820.1"/>
    <property type="molecule type" value="Genomic_DNA"/>
</dbReference>
<dbReference type="SUPFAM" id="SSF52058">
    <property type="entry name" value="L domain-like"/>
    <property type="match status" value="1"/>
</dbReference>
<dbReference type="Pfam" id="PF01582">
    <property type="entry name" value="TIR"/>
    <property type="match status" value="1"/>
</dbReference>
<dbReference type="PANTHER" id="PTHR11017:SF271">
    <property type="entry name" value="DISEASE RESISTANCE PROTEIN (TIR-NBS-LRR CLASS) FAMILY"/>
    <property type="match status" value="1"/>
</dbReference>
<keyword evidence="2" id="KW-0677">Repeat</keyword>
<accession>A0A6N2LX49</accession>
<dbReference type="InterPro" id="IPR032675">
    <property type="entry name" value="LRR_dom_sf"/>
</dbReference>
<dbReference type="PROSITE" id="PS51450">
    <property type="entry name" value="LRR"/>
    <property type="match status" value="2"/>
</dbReference>
<dbReference type="PANTHER" id="PTHR11017">
    <property type="entry name" value="LEUCINE-RICH REPEAT-CONTAINING PROTEIN"/>
    <property type="match status" value="1"/>
</dbReference>
<dbReference type="AlphaFoldDB" id="A0A6N2LX49"/>
<feature type="domain" description="TIR" evidence="4">
    <location>
        <begin position="580"/>
        <end position="638"/>
    </location>
</feature>
<dbReference type="GO" id="GO:0006952">
    <property type="term" value="P:defense response"/>
    <property type="evidence" value="ECO:0007669"/>
    <property type="project" value="InterPro"/>
</dbReference>
<dbReference type="InterPro" id="IPR003591">
    <property type="entry name" value="Leu-rich_rpt_typical-subtyp"/>
</dbReference>
<evidence type="ECO:0000313" key="6">
    <source>
        <dbReference type="EMBL" id="VFU45820.1"/>
    </source>
</evidence>
<proteinExistence type="predicted"/>
<dbReference type="SMART" id="SM00369">
    <property type="entry name" value="LRR_TYP"/>
    <property type="match status" value="2"/>
</dbReference>
<evidence type="ECO:0000259" key="5">
    <source>
        <dbReference type="Pfam" id="PF23598"/>
    </source>
</evidence>
<organism evidence="6">
    <name type="scientific">Salix viminalis</name>
    <name type="common">Common osier</name>
    <name type="synonym">Basket willow</name>
    <dbReference type="NCBI Taxonomy" id="40686"/>
    <lineage>
        <taxon>Eukaryota</taxon>
        <taxon>Viridiplantae</taxon>
        <taxon>Streptophyta</taxon>
        <taxon>Embryophyta</taxon>
        <taxon>Tracheophyta</taxon>
        <taxon>Spermatophyta</taxon>
        <taxon>Magnoliopsida</taxon>
        <taxon>eudicotyledons</taxon>
        <taxon>Gunneridae</taxon>
        <taxon>Pentapetalae</taxon>
        <taxon>rosids</taxon>
        <taxon>fabids</taxon>
        <taxon>Malpighiales</taxon>
        <taxon>Salicaceae</taxon>
        <taxon>Saliceae</taxon>
        <taxon>Salix</taxon>
    </lineage>
</organism>
<feature type="compositionally biased region" description="Basic and acidic residues" evidence="3">
    <location>
        <begin position="1"/>
        <end position="14"/>
    </location>
</feature>
<dbReference type="InterPro" id="IPR044974">
    <property type="entry name" value="Disease_R_plants"/>
</dbReference>
<name>A0A6N2LX49_SALVM</name>
<dbReference type="Gene3D" id="3.80.10.10">
    <property type="entry name" value="Ribonuclease Inhibitor"/>
    <property type="match status" value="2"/>
</dbReference>
<sequence length="643" mass="71632">MHDLVRDMGREIVRQQHPRPGKRSRIWHHNEAWKVLEMNMGAEEVEGLALHVPTLEADRTLRTESFKNMKCLNLLQINGVHLSGCYSHLPRDIIWLCWHKSLLKSLPSTFCLHNLVVLDMQYSKIEKLESLDKLKILNLSHSKFAITPNLVGLLSLERLILERCKRLAEVDDQSVRHLEKLVHLSLKECEMLNNLPESICNLKYLETLDISGCSSLEKLPENLGAMESLTELLANETSIMELPSSVGHLKRLRKISLRGCNNKPVSPFTFRSALFSSMFSPTTSTSKGLLPASLHSSSQLTGLDLSYRGLSDDEISIDLGSLSSLQELNLSGNKFFNLPSGIGRLPMLKYLLVKDCTNLLSVSELPSSLKQLDVANCSALERLKIQSNKIPSLYVRGCKQIEIEGMEGMGKSWVVVSEDRGNLANNLKQSLVQALCKGDEYDIIIAHDGEMPGLFTHRGEGSSLSFHVPPGSDGTKIQGLVVWVVYTAAIGGNICAYARGEAVVRNKSTGVELFRRSIMLHTVSTNPSRQCSWVSDMSLAALPPNAMRAGEELELSVELKNCSLLLSLFILLVEFSVWSHAIEGLVHSPINYFNWGPLSPPGKQKLSCFFVGRAIQESKSCIVIFSEDYLSSRRCLEKPVENL</sequence>
<dbReference type="InterPro" id="IPR035897">
    <property type="entry name" value="Toll_tir_struct_dom_sf"/>
</dbReference>
<dbReference type="InterPro" id="IPR055414">
    <property type="entry name" value="LRR_R13L4/SHOC2-like"/>
</dbReference>
<evidence type="ECO:0000256" key="3">
    <source>
        <dbReference type="SAM" id="MobiDB-lite"/>
    </source>
</evidence>
<dbReference type="Pfam" id="PF00560">
    <property type="entry name" value="LRR_1"/>
    <property type="match status" value="1"/>
</dbReference>
<feature type="domain" description="Disease resistance R13L4/SHOC-2-like LRR" evidence="5">
    <location>
        <begin position="139"/>
        <end position="260"/>
    </location>
</feature>
<keyword evidence="1" id="KW-0433">Leucine-rich repeat</keyword>
<evidence type="ECO:0000259" key="4">
    <source>
        <dbReference type="Pfam" id="PF01582"/>
    </source>
</evidence>
<dbReference type="Pfam" id="PF23598">
    <property type="entry name" value="LRR_14"/>
    <property type="match status" value="1"/>
</dbReference>
<gene>
    <name evidence="6" type="ORF">SVIM_LOCUS288738</name>
</gene>
<evidence type="ECO:0000256" key="1">
    <source>
        <dbReference type="ARBA" id="ARBA00022614"/>
    </source>
</evidence>
<dbReference type="Gene3D" id="3.40.50.10140">
    <property type="entry name" value="Toll/interleukin-1 receptor homology (TIR) domain"/>
    <property type="match status" value="1"/>
</dbReference>
<dbReference type="InterPro" id="IPR000157">
    <property type="entry name" value="TIR_dom"/>
</dbReference>
<reference evidence="6" key="1">
    <citation type="submission" date="2019-03" db="EMBL/GenBank/DDBJ databases">
        <authorList>
            <person name="Mank J."/>
            <person name="Almeida P."/>
        </authorList>
    </citation>
    <scope>NUCLEOTIDE SEQUENCE</scope>
    <source>
        <strain evidence="6">78183</strain>
    </source>
</reference>
<protein>
    <submittedName>
        <fullName evidence="6">Uncharacterized protein</fullName>
    </submittedName>
</protein>
<feature type="region of interest" description="Disordered" evidence="3">
    <location>
        <begin position="1"/>
        <end position="22"/>
    </location>
</feature>